<dbReference type="EMBL" id="BAAAYX010000004">
    <property type="protein sequence ID" value="GAA3700802.1"/>
    <property type="molecule type" value="Genomic_DNA"/>
</dbReference>
<organism evidence="3 4">
    <name type="scientific">Microlunatus aurantiacus</name>
    <dbReference type="NCBI Taxonomy" id="446786"/>
    <lineage>
        <taxon>Bacteria</taxon>
        <taxon>Bacillati</taxon>
        <taxon>Actinomycetota</taxon>
        <taxon>Actinomycetes</taxon>
        <taxon>Propionibacteriales</taxon>
        <taxon>Propionibacteriaceae</taxon>
        <taxon>Microlunatus</taxon>
    </lineage>
</organism>
<dbReference type="Pfam" id="PF20026">
    <property type="entry name" value="DUF6434"/>
    <property type="match status" value="1"/>
</dbReference>
<feature type="domain" description="DUF6434" evidence="2">
    <location>
        <begin position="87"/>
        <end position="142"/>
    </location>
</feature>
<gene>
    <name evidence="3" type="ORF">GCM10022204_16990</name>
</gene>
<dbReference type="Pfam" id="PF18953">
    <property type="entry name" value="SAP_new25"/>
    <property type="match status" value="1"/>
</dbReference>
<keyword evidence="4" id="KW-1185">Reference proteome</keyword>
<dbReference type="InterPro" id="IPR045492">
    <property type="entry name" value="DUF6434"/>
</dbReference>
<dbReference type="Proteomes" id="UP001500051">
    <property type="component" value="Unassembled WGS sequence"/>
</dbReference>
<evidence type="ECO:0000256" key="1">
    <source>
        <dbReference type="SAM" id="MobiDB-lite"/>
    </source>
</evidence>
<name>A0ABP7D8R4_9ACTN</name>
<accession>A0ABP7D8R4</accession>
<proteinExistence type="predicted"/>
<feature type="region of interest" description="Disordered" evidence="1">
    <location>
        <begin position="69"/>
        <end position="90"/>
    </location>
</feature>
<comment type="caution">
    <text evidence="3">The sequence shown here is derived from an EMBL/GenBank/DDBJ whole genome shotgun (WGS) entry which is preliminary data.</text>
</comment>
<protein>
    <submittedName>
        <fullName evidence="3">DUF6434 domain-containing protein</fullName>
    </submittedName>
</protein>
<evidence type="ECO:0000313" key="4">
    <source>
        <dbReference type="Proteomes" id="UP001500051"/>
    </source>
</evidence>
<reference evidence="4" key="1">
    <citation type="journal article" date="2019" name="Int. J. Syst. Evol. Microbiol.">
        <title>The Global Catalogue of Microorganisms (GCM) 10K type strain sequencing project: providing services to taxonomists for standard genome sequencing and annotation.</title>
        <authorList>
            <consortium name="The Broad Institute Genomics Platform"/>
            <consortium name="The Broad Institute Genome Sequencing Center for Infectious Disease"/>
            <person name="Wu L."/>
            <person name="Ma J."/>
        </authorList>
    </citation>
    <scope>NUCLEOTIDE SEQUENCE [LARGE SCALE GENOMIC DNA]</scope>
    <source>
        <strain evidence="4">JCM 16548</strain>
    </source>
</reference>
<evidence type="ECO:0000259" key="2">
    <source>
        <dbReference type="Pfam" id="PF20026"/>
    </source>
</evidence>
<sequence length="199" mass="21654">MSVVPGRLELVIADAARRPPLSTSLSGAELARWYWLKSELVVLARQLGVSTAGGKAELTERLVAGLDGQPVPTAVRGPRRPGAQLTGPLGADTLIPAGQRSGQALRAWFVEQIGPGFRFDGPMRTFIAEGGRTLGDAVDHWYATRHRGPQEITPQFELNRFGRAWRAEHPGSTHAEMLTAWSSYRALPVEERSPDIPAE</sequence>
<evidence type="ECO:0000313" key="3">
    <source>
        <dbReference type="EMBL" id="GAA3700802.1"/>
    </source>
</evidence>